<name>A0A371YYG5_9PROT</name>
<dbReference type="EMBL" id="QUWV01000108">
    <property type="protein sequence ID" value="RFD19275.1"/>
    <property type="molecule type" value="Genomic_DNA"/>
</dbReference>
<organism evidence="1 2">
    <name type="scientific">Komagataeibacter melaceti</name>
    <dbReference type="NCBI Taxonomy" id="2766577"/>
    <lineage>
        <taxon>Bacteria</taxon>
        <taxon>Pseudomonadati</taxon>
        <taxon>Pseudomonadota</taxon>
        <taxon>Alphaproteobacteria</taxon>
        <taxon>Acetobacterales</taxon>
        <taxon>Acetobacteraceae</taxon>
        <taxon>Komagataeibacter</taxon>
    </lineage>
</organism>
<sequence length="64" mass="6994">MDNFFDDEGTHGEEVGDETTTLIQEIINALESVLSNMGENDPAHAKLCEAADKADALQNILRTM</sequence>
<evidence type="ECO:0000313" key="2">
    <source>
        <dbReference type="Proteomes" id="UP000262371"/>
    </source>
</evidence>
<accession>A0A371YYG5</accession>
<dbReference type="AlphaFoldDB" id="A0A371YYG5"/>
<dbReference type="OrthoDB" id="7277663at2"/>
<keyword evidence="2" id="KW-1185">Reference proteome</keyword>
<comment type="caution">
    <text evidence="1">The sequence shown here is derived from an EMBL/GenBank/DDBJ whole genome shotgun (WGS) entry which is preliminary data.</text>
</comment>
<evidence type="ECO:0000313" key="1">
    <source>
        <dbReference type="EMBL" id="RFD19275.1"/>
    </source>
</evidence>
<dbReference type="RefSeq" id="WP_116703596.1">
    <property type="nucleotide sequence ID" value="NZ_QUWV01000108.1"/>
</dbReference>
<dbReference type="Proteomes" id="UP000262371">
    <property type="component" value="Unassembled WGS sequence"/>
</dbReference>
<proteinExistence type="predicted"/>
<protein>
    <submittedName>
        <fullName evidence="1">Uncharacterized protein</fullName>
    </submittedName>
</protein>
<gene>
    <name evidence="1" type="ORF">DY926_12050</name>
</gene>
<reference evidence="1 2" key="1">
    <citation type="submission" date="2018-08" db="EMBL/GenBank/DDBJ databases">
        <title>Komagataeibacter sp. AV 382.</title>
        <authorList>
            <person name="Skraban J."/>
            <person name="Trcek J."/>
        </authorList>
    </citation>
    <scope>NUCLEOTIDE SEQUENCE [LARGE SCALE GENOMIC DNA]</scope>
    <source>
        <strain evidence="1 2">AV 382</strain>
    </source>
</reference>